<name>A0A645FNU1_9ZZZZ</name>
<sequence length="145" mass="17031">MIHFFILTSNNVINTVGIDWKPDIRLACLHIQQELHQILHIVAFRKSFAIHDVAFPQYPVRIQKTVCCHQFDSFCGISSLQKILQNTRSRTFPDRDTARYADDERRWLIGSAKKSAFIPLKIPVLLQVNIEHMHQWHIDILNIFQ</sequence>
<dbReference type="AlphaFoldDB" id="A0A645FNU1"/>
<comment type="caution">
    <text evidence="1">The sequence shown here is derived from an EMBL/GenBank/DDBJ whole genome shotgun (WGS) entry which is preliminary data.</text>
</comment>
<protein>
    <submittedName>
        <fullName evidence="1">Uncharacterized protein</fullName>
    </submittedName>
</protein>
<accession>A0A645FNU1</accession>
<reference evidence="1" key="1">
    <citation type="submission" date="2019-08" db="EMBL/GenBank/DDBJ databases">
        <authorList>
            <person name="Kucharzyk K."/>
            <person name="Murdoch R.W."/>
            <person name="Higgins S."/>
            <person name="Loffler F."/>
        </authorList>
    </citation>
    <scope>NUCLEOTIDE SEQUENCE</scope>
</reference>
<organism evidence="1">
    <name type="scientific">bioreactor metagenome</name>
    <dbReference type="NCBI Taxonomy" id="1076179"/>
    <lineage>
        <taxon>unclassified sequences</taxon>
        <taxon>metagenomes</taxon>
        <taxon>ecological metagenomes</taxon>
    </lineage>
</organism>
<evidence type="ECO:0000313" key="1">
    <source>
        <dbReference type="EMBL" id="MPN16101.1"/>
    </source>
</evidence>
<dbReference type="EMBL" id="VSSQ01063004">
    <property type="protein sequence ID" value="MPN16101.1"/>
    <property type="molecule type" value="Genomic_DNA"/>
</dbReference>
<proteinExistence type="predicted"/>
<gene>
    <name evidence="1" type="ORF">SDC9_163439</name>
</gene>